<dbReference type="GeneID" id="98402458"/>
<reference evidence="1 2" key="1">
    <citation type="submission" date="2020-10" db="EMBL/GenBank/DDBJ databases">
        <title>Complete genome sequence of Cupriavidus basilensis CCUG 49340T.</title>
        <authorList>
            <person name="Salva-Serra F."/>
            <person name="Donoso R.A."/>
            <person name="Cho K.H."/>
            <person name="Yoo J.A."/>
            <person name="Lee K."/>
            <person name="Yoon S.-H."/>
            <person name="Perez-Pantoja D."/>
            <person name="Moore E.R.B."/>
        </authorList>
    </citation>
    <scope>NUCLEOTIDE SEQUENCE [LARGE SCALE GENOMIC DNA]</scope>
    <source>
        <strain evidence="2">CCUG 49340</strain>
    </source>
</reference>
<accession>A0A643G4W8</accession>
<sequence>MTERTTSRVIPRIGPNDSIPLLTEVIDLPTDGARQAAPDATPTAATQTVAWSDSGAGGPGHAQPVHDMTWPGPVTHVVMPRETGDGIPAPEIPALHQPTPSTQDGAYSVSYATHHASPPPSPDELRAMRSELLTRVMMRFRTEWPQVVEAHTEATLQSRLAPLTAQLAAELTQAMEARLVEWLDATLEEIERDPGGM</sequence>
<evidence type="ECO:0008006" key="3">
    <source>
        <dbReference type="Google" id="ProtNLM"/>
    </source>
</evidence>
<proteinExistence type="predicted"/>
<organism evidence="1 2">
    <name type="scientific">Cupriavidus basilensis</name>
    <dbReference type="NCBI Taxonomy" id="68895"/>
    <lineage>
        <taxon>Bacteria</taxon>
        <taxon>Pseudomonadati</taxon>
        <taxon>Pseudomonadota</taxon>
        <taxon>Betaproteobacteria</taxon>
        <taxon>Burkholderiales</taxon>
        <taxon>Burkholderiaceae</taxon>
        <taxon>Cupriavidus</taxon>
    </lineage>
</organism>
<name>A0A643G4W8_9BURK</name>
<dbReference type="EMBL" id="CP062803">
    <property type="protein sequence ID" value="QOT75706.1"/>
    <property type="molecule type" value="Genomic_DNA"/>
</dbReference>
<gene>
    <name evidence="1" type="ORF">F7R26_016210</name>
</gene>
<protein>
    <recommendedName>
        <fullName evidence="3">DUF2486 family protein</fullName>
    </recommendedName>
</protein>
<dbReference type="AlphaFoldDB" id="A0A643G4W8"/>
<dbReference type="Proteomes" id="UP000397656">
    <property type="component" value="Chromosome 1"/>
</dbReference>
<evidence type="ECO:0000313" key="1">
    <source>
        <dbReference type="EMBL" id="QOT75706.1"/>
    </source>
</evidence>
<evidence type="ECO:0000313" key="2">
    <source>
        <dbReference type="Proteomes" id="UP000397656"/>
    </source>
</evidence>
<dbReference type="RefSeq" id="WP_150983985.1">
    <property type="nucleotide sequence ID" value="NZ_CP062803.1"/>
</dbReference>